<dbReference type="InterPro" id="IPR015421">
    <property type="entry name" value="PyrdxlP-dep_Trfase_major"/>
</dbReference>
<name>A0A0M4DJE6_9BACT</name>
<dbReference type="GO" id="GO:0019464">
    <property type="term" value="P:glycine decarboxylation via glycine cleavage system"/>
    <property type="evidence" value="ECO:0007669"/>
    <property type="project" value="UniProtKB-UniRule"/>
</dbReference>
<organism evidence="6 7">
    <name type="scientific">Desulfuromonas soudanensis</name>
    <dbReference type="NCBI Taxonomy" id="1603606"/>
    <lineage>
        <taxon>Bacteria</taxon>
        <taxon>Pseudomonadati</taxon>
        <taxon>Thermodesulfobacteriota</taxon>
        <taxon>Desulfuromonadia</taxon>
        <taxon>Desulfuromonadales</taxon>
        <taxon>Desulfuromonadaceae</taxon>
        <taxon>Desulfuromonas</taxon>
    </lineage>
</organism>
<dbReference type="AlphaFoldDB" id="A0A0M4DJE6"/>
<dbReference type="EMBL" id="CP010802">
    <property type="protein sequence ID" value="ALC17207.1"/>
    <property type="molecule type" value="Genomic_DNA"/>
</dbReference>
<dbReference type="CDD" id="cd00613">
    <property type="entry name" value="GDC-P"/>
    <property type="match status" value="1"/>
</dbReference>
<comment type="catalytic activity">
    <reaction evidence="3 4">
        <text>N(6)-[(R)-lipoyl]-L-lysyl-[glycine-cleavage complex H protein] + glycine + H(+) = N(6)-[(R)-S(8)-aminomethyldihydrolipoyl]-L-lysyl-[glycine-cleavage complex H protein] + CO2</text>
        <dbReference type="Rhea" id="RHEA:24304"/>
        <dbReference type="Rhea" id="RHEA-COMP:10494"/>
        <dbReference type="Rhea" id="RHEA-COMP:10495"/>
        <dbReference type="ChEBI" id="CHEBI:15378"/>
        <dbReference type="ChEBI" id="CHEBI:16526"/>
        <dbReference type="ChEBI" id="CHEBI:57305"/>
        <dbReference type="ChEBI" id="CHEBI:83099"/>
        <dbReference type="ChEBI" id="CHEBI:83143"/>
        <dbReference type="EC" id="1.4.4.2"/>
    </reaction>
</comment>
<evidence type="ECO:0000256" key="3">
    <source>
        <dbReference type="ARBA" id="ARBA00049026"/>
    </source>
</evidence>
<dbReference type="GO" id="GO:0004375">
    <property type="term" value="F:glycine dehydrogenase (decarboxylating) activity"/>
    <property type="evidence" value="ECO:0007669"/>
    <property type="project" value="UniProtKB-EC"/>
</dbReference>
<dbReference type="InterPro" id="IPR023010">
    <property type="entry name" value="GcvPA"/>
</dbReference>
<gene>
    <name evidence="6" type="primary">gcvP2</name>
    <name evidence="4" type="synonym">gcvPA</name>
    <name evidence="6" type="ORF">DSOUD_2454</name>
</gene>
<accession>A0A0M4DJE6</accession>
<dbReference type="RefSeq" id="WP_053551236.1">
    <property type="nucleotide sequence ID" value="NZ_CP010802.1"/>
</dbReference>
<dbReference type="PIRSF" id="PIRSF006815">
    <property type="entry name" value="GcvPA"/>
    <property type="match status" value="1"/>
</dbReference>
<comment type="similarity">
    <text evidence="4">Belongs to the GcvP family. N-terminal subunit subfamily.</text>
</comment>
<dbReference type="Proteomes" id="UP000057158">
    <property type="component" value="Chromosome"/>
</dbReference>
<keyword evidence="2 4" id="KW-0560">Oxidoreductase</keyword>
<dbReference type="NCBIfam" id="NF001696">
    <property type="entry name" value="PRK00451.1"/>
    <property type="match status" value="1"/>
</dbReference>
<dbReference type="InterPro" id="IPR049315">
    <property type="entry name" value="GDC-P_N"/>
</dbReference>
<sequence length="449" mass="48197">MRYIPHTAEDVRQMLETVGVTSVDDLFAEIPSSLRLRRSLALGEPLAESELLKKIRRLAAQNATADTHASFLGGGAYNHFIPAVIDQLISRSEFYTAYTPYQPEISQGTLQAIYEYQTLICQLTGMDAANASMYDGASGCAEAVLMAVRATGRRRILLSSALHPEYLATVRTYCRYLDLDLIEVPCDAGGGTDGAALLRLLDDRTAALVSGYPNFFGVIEDLSAQAAAVHAVGGRLVTVVQEPIALGLLKSPGELGADIVVGEGQSFGIPLSYGGPYLGFFAVRQGDIRSMPGRLVGQTCDREGRRGFVLTLATREQHIRREKATSNICSNQGLCALMATIYLALLGKAGIREVAGHNLAKAEYAKGKIAALPGFSLPLSGTTFNEFVVEADEGAAVVLERLEKEGILGGIPLQRYFAGMDKRFLVCVTEQNSREEIDALVSALAGGKQ</sequence>
<dbReference type="InterPro" id="IPR020581">
    <property type="entry name" value="GDC_P"/>
</dbReference>
<dbReference type="HAMAP" id="MF_00712">
    <property type="entry name" value="GcvPA"/>
    <property type="match status" value="1"/>
</dbReference>
<dbReference type="STRING" id="1603606.DSOUD_2454"/>
<evidence type="ECO:0000256" key="2">
    <source>
        <dbReference type="ARBA" id="ARBA00023002"/>
    </source>
</evidence>
<evidence type="ECO:0000259" key="5">
    <source>
        <dbReference type="Pfam" id="PF02347"/>
    </source>
</evidence>
<dbReference type="Gene3D" id="3.40.640.10">
    <property type="entry name" value="Type I PLP-dependent aspartate aminotransferase-like (Major domain)"/>
    <property type="match status" value="1"/>
</dbReference>
<dbReference type="Gene3D" id="3.90.1150.10">
    <property type="entry name" value="Aspartate Aminotransferase, domain 1"/>
    <property type="match status" value="1"/>
</dbReference>
<dbReference type="Pfam" id="PF02347">
    <property type="entry name" value="GDC-P"/>
    <property type="match status" value="1"/>
</dbReference>
<dbReference type="EC" id="1.4.4.2" evidence="4"/>
<reference evidence="6 7" key="1">
    <citation type="submission" date="2015-07" db="EMBL/GenBank/DDBJ databases">
        <title>Isolation and Genomic Characterization of a Novel Halophilic Metal-Reducing Deltaproteobacterium from the Deep Subsurface.</title>
        <authorList>
            <person name="Badalamenti J.P."/>
            <person name="Summers Z.M."/>
            <person name="Gralnick J.A."/>
            <person name="Bond D.R."/>
        </authorList>
    </citation>
    <scope>NUCLEOTIDE SEQUENCE [LARGE SCALE GENOMIC DNA]</scope>
    <source>
        <strain evidence="6 7">WTL</strain>
    </source>
</reference>
<dbReference type="PANTHER" id="PTHR42806">
    <property type="entry name" value="GLYCINE CLEAVAGE SYSTEM P-PROTEIN"/>
    <property type="match status" value="1"/>
</dbReference>
<dbReference type="OrthoDB" id="9801272at2"/>
<comment type="subunit">
    <text evidence="4">The glycine cleavage system is composed of four proteins: P, T, L and H. In this organism, the P 'protein' is a heterodimer of two subunits.</text>
</comment>
<keyword evidence="7" id="KW-1185">Reference proteome</keyword>
<dbReference type="SUPFAM" id="SSF53383">
    <property type="entry name" value="PLP-dependent transferases"/>
    <property type="match status" value="1"/>
</dbReference>
<evidence type="ECO:0000256" key="4">
    <source>
        <dbReference type="HAMAP-Rule" id="MF_00712"/>
    </source>
</evidence>
<dbReference type="InterPro" id="IPR015424">
    <property type="entry name" value="PyrdxlP-dep_Trfase"/>
</dbReference>
<evidence type="ECO:0000256" key="1">
    <source>
        <dbReference type="ARBA" id="ARBA00003788"/>
    </source>
</evidence>
<proteinExistence type="inferred from homology"/>
<protein>
    <recommendedName>
        <fullName evidence="4">Probable glycine dehydrogenase (decarboxylating) subunit 1</fullName>
        <ecNumber evidence="4">1.4.4.2</ecNumber>
    </recommendedName>
    <alternativeName>
        <fullName evidence="4">Glycine cleavage system P-protein subunit 1</fullName>
    </alternativeName>
    <alternativeName>
        <fullName evidence="4">Glycine decarboxylase subunit 1</fullName>
    </alternativeName>
    <alternativeName>
        <fullName evidence="4">Glycine dehydrogenase (aminomethyl-transferring) subunit 1</fullName>
    </alternativeName>
</protein>
<dbReference type="PATRIC" id="fig|1603606.3.peg.2651"/>
<dbReference type="PANTHER" id="PTHR42806:SF1">
    <property type="entry name" value="GLYCINE DEHYDROGENASE (DECARBOXYLATING)"/>
    <property type="match status" value="1"/>
</dbReference>
<dbReference type="GO" id="GO:0009116">
    <property type="term" value="P:nucleoside metabolic process"/>
    <property type="evidence" value="ECO:0007669"/>
    <property type="project" value="InterPro"/>
</dbReference>
<dbReference type="InterPro" id="IPR015422">
    <property type="entry name" value="PyrdxlP-dep_Trfase_small"/>
</dbReference>
<evidence type="ECO:0000313" key="7">
    <source>
        <dbReference type="Proteomes" id="UP000057158"/>
    </source>
</evidence>
<comment type="function">
    <text evidence="1 4">The glycine cleavage system catalyzes the degradation of glycine. The P protein binds the alpha-amino group of glycine through its pyridoxal phosphate cofactor; CO(2) is released and the remaining methylamine moiety is then transferred to the lipoamide cofactor of the H protein.</text>
</comment>
<dbReference type="KEGG" id="des:DSOUD_2454"/>
<feature type="domain" description="Glycine cleavage system P-protein N-terminal" evidence="5">
    <location>
        <begin position="1"/>
        <end position="443"/>
    </location>
</feature>
<evidence type="ECO:0000313" key="6">
    <source>
        <dbReference type="EMBL" id="ALC17207.1"/>
    </source>
</evidence>